<sequence>MAKRSLLLALVIVFSTGHAAWAEDVGNRPIIVPLNALRDVSEVEIYDRLAWVKATDLLDALGRLKPEGAQPSYLAERMMVSLSGEYFIVGVFQRHGNGMEVMPVVIVLFDDSYRPIAWGKFESAGSVVWAGALQSVAGTESEAGLVVIMEPERALKSELHFQKYALSRSGIRLLGQGRRWPLPDEEK</sequence>
<dbReference type="Proteomes" id="UP000076023">
    <property type="component" value="Unassembled WGS sequence"/>
</dbReference>
<keyword evidence="3" id="KW-1185">Reference proteome</keyword>
<evidence type="ECO:0000256" key="1">
    <source>
        <dbReference type="SAM" id="SignalP"/>
    </source>
</evidence>
<dbReference type="OrthoDB" id="9826972at2"/>
<feature type="chain" id="PRO_5007524307" evidence="1">
    <location>
        <begin position="20"/>
        <end position="187"/>
    </location>
</feature>
<name>A0A146G2R9_TERSA</name>
<dbReference type="EMBL" id="BDCO01000002">
    <property type="protein sequence ID" value="GAT32135.1"/>
    <property type="molecule type" value="Genomic_DNA"/>
</dbReference>
<dbReference type="RefSeq" id="WP_153811228.1">
    <property type="nucleotide sequence ID" value="NZ_BDCO01000002.1"/>
</dbReference>
<gene>
    <name evidence="2" type="ORF">TSACC_2532</name>
</gene>
<accession>A0A146G2R9</accession>
<feature type="signal peptide" evidence="1">
    <location>
        <begin position="1"/>
        <end position="19"/>
    </location>
</feature>
<evidence type="ECO:0000313" key="2">
    <source>
        <dbReference type="EMBL" id="GAT32135.1"/>
    </source>
</evidence>
<dbReference type="InParanoid" id="A0A146G2R9"/>
<reference evidence="3" key="1">
    <citation type="journal article" date="2017" name="Genome Announc.">
        <title>Draft Genome Sequence of Terrimicrobium sacchariphilum NM-5T, a Facultative Anaerobic Soil Bacterium of the Class Spartobacteria.</title>
        <authorList>
            <person name="Qiu Y.L."/>
            <person name="Tourlousse D.M."/>
            <person name="Matsuura N."/>
            <person name="Ohashi A."/>
            <person name="Sekiguchi Y."/>
        </authorList>
    </citation>
    <scope>NUCLEOTIDE SEQUENCE [LARGE SCALE GENOMIC DNA]</scope>
    <source>
        <strain evidence="3">NM-5</strain>
    </source>
</reference>
<organism evidence="2 3">
    <name type="scientific">Terrimicrobium sacchariphilum</name>
    <dbReference type="NCBI Taxonomy" id="690879"/>
    <lineage>
        <taxon>Bacteria</taxon>
        <taxon>Pseudomonadati</taxon>
        <taxon>Verrucomicrobiota</taxon>
        <taxon>Terrimicrobiia</taxon>
        <taxon>Terrimicrobiales</taxon>
        <taxon>Terrimicrobiaceae</taxon>
        <taxon>Terrimicrobium</taxon>
    </lineage>
</organism>
<keyword evidence="1" id="KW-0732">Signal</keyword>
<protein>
    <submittedName>
        <fullName evidence="2">Uncharacterized protein</fullName>
    </submittedName>
</protein>
<dbReference type="AlphaFoldDB" id="A0A146G2R9"/>
<evidence type="ECO:0000313" key="3">
    <source>
        <dbReference type="Proteomes" id="UP000076023"/>
    </source>
</evidence>
<proteinExistence type="predicted"/>
<comment type="caution">
    <text evidence="2">The sequence shown here is derived from an EMBL/GenBank/DDBJ whole genome shotgun (WGS) entry which is preliminary data.</text>
</comment>